<name>A0ACC0AN88_CATRO</name>
<protein>
    <submittedName>
        <fullName evidence="1">Uncharacterized protein</fullName>
    </submittedName>
</protein>
<organism evidence="1 2">
    <name type="scientific">Catharanthus roseus</name>
    <name type="common">Madagascar periwinkle</name>
    <name type="synonym">Vinca rosea</name>
    <dbReference type="NCBI Taxonomy" id="4058"/>
    <lineage>
        <taxon>Eukaryota</taxon>
        <taxon>Viridiplantae</taxon>
        <taxon>Streptophyta</taxon>
        <taxon>Embryophyta</taxon>
        <taxon>Tracheophyta</taxon>
        <taxon>Spermatophyta</taxon>
        <taxon>Magnoliopsida</taxon>
        <taxon>eudicotyledons</taxon>
        <taxon>Gunneridae</taxon>
        <taxon>Pentapetalae</taxon>
        <taxon>asterids</taxon>
        <taxon>lamiids</taxon>
        <taxon>Gentianales</taxon>
        <taxon>Apocynaceae</taxon>
        <taxon>Rauvolfioideae</taxon>
        <taxon>Vinceae</taxon>
        <taxon>Catharanthinae</taxon>
        <taxon>Catharanthus</taxon>
    </lineage>
</organism>
<gene>
    <name evidence="1" type="ORF">M9H77_21399</name>
</gene>
<reference evidence="2" key="1">
    <citation type="journal article" date="2023" name="Nat. Plants">
        <title>Single-cell RNA sequencing provides a high-resolution roadmap for understanding the multicellular compartmentation of specialized metabolism.</title>
        <authorList>
            <person name="Sun S."/>
            <person name="Shen X."/>
            <person name="Li Y."/>
            <person name="Li Y."/>
            <person name="Wang S."/>
            <person name="Li R."/>
            <person name="Zhang H."/>
            <person name="Shen G."/>
            <person name="Guo B."/>
            <person name="Wei J."/>
            <person name="Xu J."/>
            <person name="St-Pierre B."/>
            <person name="Chen S."/>
            <person name="Sun C."/>
        </authorList>
    </citation>
    <scope>NUCLEOTIDE SEQUENCE [LARGE SCALE GENOMIC DNA]</scope>
</reference>
<evidence type="ECO:0000313" key="2">
    <source>
        <dbReference type="Proteomes" id="UP001060085"/>
    </source>
</evidence>
<accession>A0ACC0AN88</accession>
<evidence type="ECO:0000313" key="1">
    <source>
        <dbReference type="EMBL" id="KAI5662076.1"/>
    </source>
</evidence>
<comment type="caution">
    <text evidence="1">The sequence shown here is derived from an EMBL/GenBank/DDBJ whole genome shotgun (WGS) entry which is preliminary data.</text>
</comment>
<keyword evidence="2" id="KW-1185">Reference proteome</keyword>
<dbReference type="EMBL" id="CM044705">
    <property type="protein sequence ID" value="KAI5662076.1"/>
    <property type="molecule type" value="Genomic_DNA"/>
</dbReference>
<sequence>MLIGMIEAAIKMKMALPGNKTVEESENIRPSSLPPIVEEGGSDEGNKDVVPKMESVNIANEATRRVKSVFGTAKRRSKGGAGSS</sequence>
<dbReference type="Proteomes" id="UP001060085">
    <property type="component" value="Linkage Group LG05"/>
</dbReference>
<proteinExistence type="predicted"/>